<dbReference type="InterPro" id="IPR041792">
    <property type="entry name" value="MPP_PAP"/>
</dbReference>
<evidence type="ECO:0000259" key="4">
    <source>
        <dbReference type="Pfam" id="PF14008"/>
    </source>
</evidence>
<organism evidence="7 12">
    <name type="scientific">Cafeteria roenbergensis</name>
    <name type="common">Marine flagellate</name>
    <dbReference type="NCBI Taxonomy" id="33653"/>
    <lineage>
        <taxon>Eukaryota</taxon>
        <taxon>Sar</taxon>
        <taxon>Stramenopiles</taxon>
        <taxon>Bigyra</taxon>
        <taxon>Opalozoa</taxon>
        <taxon>Bicosoecida</taxon>
        <taxon>Cafeteriaceae</taxon>
        <taxon>Cafeteria</taxon>
    </lineage>
</organism>
<dbReference type="EMBL" id="VLTN01000036">
    <property type="protein sequence ID" value="KAA0150208.1"/>
    <property type="molecule type" value="Genomic_DNA"/>
</dbReference>
<dbReference type="Pfam" id="PF14008">
    <property type="entry name" value="Metallophos_C"/>
    <property type="match status" value="1"/>
</dbReference>
<dbReference type="InterPro" id="IPR029052">
    <property type="entry name" value="Metallo-depent_PP-like"/>
</dbReference>
<feature type="domain" description="Purple acid phosphatase C-terminal" evidence="4">
    <location>
        <begin position="360"/>
        <end position="420"/>
    </location>
</feature>
<dbReference type="EMBL" id="VLTM01000017">
    <property type="protein sequence ID" value="KAA0164424.1"/>
    <property type="molecule type" value="Genomic_DNA"/>
</dbReference>
<dbReference type="Proteomes" id="UP000322899">
    <property type="component" value="Unassembled WGS sequence"/>
</dbReference>
<gene>
    <name evidence="6" type="ORF">FNF27_08330</name>
    <name evidence="8" type="ORF">FNF28_01709</name>
    <name evidence="5" type="ORF">FNF29_05448</name>
    <name evidence="7" type="ORF">FNF31_02348</name>
</gene>
<evidence type="ECO:0000313" key="12">
    <source>
        <dbReference type="Proteomes" id="UP000325113"/>
    </source>
</evidence>
<evidence type="ECO:0000256" key="1">
    <source>
        <dbReference type="ARBA" id="ARBA00023180"/>
    </source>
</evidence>
<dbReference type="SUPFAM" id="SSF56300">
    <property type="entry name" value="Metallo-dependent phosphatases"/>
    <property type="match status" value="1"/>
</dbReference>
<evidence type="ECO:0000313" key="8">
    <source>
        <dbReference type="EMBL" id="KAA0170100.1"/>
    </source>
</evidence>
<feature type="domain" description="Calcineurin-like phosphoesterase" evidence="3">
    <location>
        <begin position="165"/>
        <end position="336"/>
    </location>
</feature>
<dbReference type="AlphaFoldDB" id="A0A5A8DII1"/>
<dbReference type="CDD" id="cd00839">
    <property type="entry name" value="MPP_PAPs"/>
    <property type="match status" value="1"/>
</dbReference>
<dbReference type="EMBL" id="VLTO01000185">
    <property type="protein sequence ID" value="KAA0159123.1"/>
    <property type="molecule type" value="Genomic_DNA"/>
</dbReference>
<evidence type="ECO:0000256" key="2">
    <source>
        <dbReference type="SAM" id="SignalP"/>
    </source>
</evidence>
<dbReference type="GO" id="GO:0016787">
    <property type="term" value="F:hydrolase activity"/>
    <property type="evidence" value="ECO:0007669"/>
    <property type="project" value="InterPro"/>
</dbReference>
<proteinExistence type="predicted"/>
<evidence type="ECO:0000313" key="10">
    <source>
        <dbReference type="Proteomes" id="UP000323011"/>
    </source>
</evidence>
<evidence type="ECO:0000313" key="7">
    <source>
        <dbReference type="EMBL" id="KAA0164424.1"/>
    </source>
</evidence>
<dbReference type="InterPro" id="IPR025733">
    <property type="entry name" value="PAPs_C"/>
</dbReference>
<dbReference type="Proteomes" id="UP000323011">
    <property type="component" value="Unassembled WGS sequence"/>
</dbReference>
<reference evidence="9 10" key="1">
    <citation type="submission" date="2019-07" db="EMBL/GenBank/DDBJ databases">
        <title>Genomes of Cafeteria roenbergensis.</title>
        <authorList>
            <person name="Fischer M.G."/>
            <person name="Hackl T."/>
            <person name="Roman M."/>
        </authorList>
    </citation>
    <scope>NUCLEOTIDE SEQUENCE [LARGE SCALE GENOMIC DNA]</scope>
    <source>
        <strain evidence="5 10">BVI</strain>
        <strain evidence="7 12">Cflag</strain>
        <strain evidence="6 9">E4-10P</strain>
        <strain evidence="8 11">RCC970-E3</strain>
    </source>
</reference>
<evidence type="ECO:0000313" key="9">
    <source>
        <dbReference type="Proteomes" id="UP000322899"/>
    </source>
</evidence>
<dbReference type="InterPro" id="IPR004843">
    <property type="entry name" value="Calcineurin-like_PHP"/>
</dbReference>
<dbReference type="PANTHER" id="PTHR45867:SF3">
    <property type="entry name" value="ACID PHOSPHATASE TYPE 7"/>
    <property type="match status" value="1"/>
</dbReference>
<evidence type="ECO:0008006" key="13">
    <source>
        <dbReference type="Google" id="ProtNLM"/>
    </source>
</evidence>
<evidence type="ECO:0000313" key="11">
    <source>
        <dbReference type="Proteomes" id="UP000324907"/>
    </source>
</evidence>
<dbReference type="Proteomes" id="UP000325113">
    <property type="component" value="Unassembled WGS sequence"/>
</dbReference>
<dbReference type="EMBL" id="VLTL01000016">
    <property type="protein sequence ID" value="KAA0170100.1"/>
    <property type="molecule type" value="Genomic_DNA"/>
</dbReference>
<dbReference type="Pfam" id="PF00149">
    <property type="entry name" value="Metallophos"/>
    <property type="match status" value="1"/>
</dbReference>
<evidence type="ECO:0000259" key="3">
    <source>
        <dbReference type="Pfam" id="PF00149"/>
    </source>
</evidence>
<dbReference type="Proteomes" id="UP000324907">
    <property type="component" value="Unassembled WGS sequence"/>
</dbReference>
<evidence type="ECO:0000313" key="6">
    <source>
        <dbReference type="EMBL" id="KAA0159123.1"/>
    </source>
</evidence>
<dbReference type="OrthoDB" id="45007at2759"/>
<evidence type="ECO:0000313" key="5">
    <source>
        <dbReference type="EMBL" id="KAA0150208.1"/>
    </source>
</evidence>
<dbReference type="PANTHER" id="PTHR45867">
    <property type="entry name" value="PURPLE ACID PHOSPHATASE"/>
    <property type="match status" value="1"/>
</dbReference>
<dbReference type="Gene3D" id="3.60.21.10">
    <property type="match status" value="1"/>
</dbReference>
<keyword evidence="2" id="KW-0732">Signal</keyword>
<name>A0A5A8DII1_CAFRO</name>
<protein>
    <recommendedName>
        <fullName evidence="13">Acid phosphatase</fullName>
    </recommendedName>
</protein>
<keyword evidence="1" id="KW-0325">Glycoprotein</keyword>
<feature type="signal peptide" evidence="2">
    <location>
        <begin position="1"/>
        <end position="20"/>
    </location>
</feature>
<accession>A0A5A8DII1</accession>
<dbReference type="OMA" id="GTICKAP"/>
<sequence>MRSIAVATAALAGVVNMCLAAPAAPAPEQLHVYPATNNTADGMYTVLWVHQAPLAVVKAAAPALQQRTSAGLGAPSTAAASCWTYDVDGFAGTICKAPVSGVPTGGSLQYRVGCDSLSWSTWRVLRSPAATAVRMLAYADGGIAWSNGTMAGLAADAATGQYGAVLNHGDISYANDYKPASNNSWVWDQYLNEAEAHLDGRAGPHVCIVGNHEAQHNFMPYLNRTAMPRGSTRPLGRFYSYTAVGPVSVISFSTEHDVSPGSEIFDFVASSLQHAASSSVRRERPWIVVQTHHPFLCTDLLTFSTRCVEQAERFRADLEGLFMVAKVDLFFSGHNHMLEASWPYANGTHSEDLHNAYERGTVYVVNGNFGDIEGIEPFFVENPGFRMLDSSMSVDTGYARLDVTMTSLAVDFVNSRTGSVWHNFTLTKDAQA</sequence>
<feature type="chain" id="PRO_5036136830" description="Acid phosphatase" evidence="2">
    <location>
        <begin position="21"/>
        <end position="432"/>
    </location>
</feature>
<keyword evidence="10" id="KW-1185">Reference proteome</keyword>
<comment type="caution">
    <text evidence="7">The sequence shown here is derived from an EMBL/GenBank/DDBJ whole genome shotgun (WGS) entry which is preliminary data.</text>
</comment>